<accession>A0ABY7CED1</accession>
<name>A0ABY7CED1_9BASI</name>
<dbReference type="GeneID" id="77806464"/>
<evidence type="ECO:0000313" key="3">
    <source>
        <dbReference type="Proteomes" id="UP001164743"/>
    </source>
</evidence>
<dbReference type="EMBL" id="CP110421">
    <property type="protein sequence ID" value="WAQ81192.1"/>
    <property type="molecule type" value="Genomic_DNA"/>
</dbReference>
<keyword evidence="3" id="KW-1185">Reference proteome</keyword>
<sequence>MGHLRRFSESSVRDKYESYPANCYRLWVTKHPSGARPARMTRRSFDFPLRAGTGGLKSVPMGSFLSPTVEEEEMSGSGDEPGLADDKKGDKLHAPECRTRFHRHQGPLRREQVLAPSCEPGNPHPRGTAGLKILIKRLSLSLLKTRSFVRTRSQPELFMVHSFDHPAGPSRVDRQALVFGDENPEKIDERSAEFYKTFFPSLVLG</sequence>
<reference evidence="2" key="1">
    <citation type="submission" date="2022-10" db="EMBL/GenBank/DDBJ databases">
        <title>Puccinia triticina Genome sequencing and assembly.</title>
        <authorList>
            <person name="Li C."/>
        </authorList>
    </citation>
    <scope>NUCLEOTIDE SEQUENCE</scope>
    <source>
        <strain evidence="2">Pt15</strain>
    </source>
</reference>
<proteinExistence type="predicted"/>
<feature type="region of interest" description="Disordered" evidence="1">
    <location>
        <begin position="68"/>
        <end position="91"/>
    </location>
</feature>
<dbReference type="Proteomes" id="UP001164743">
    <property type="component" value="Chromosome 1A"/>
</dbReference>
<evidence type="ECO:0000313" key="2">
    <source>
        <dbReference type="EMBL" id="WAQ81192.1"/>
    </source>
</evidence>
<evidence type="ECO:0000256" key="1">
    <source>
        <dbReference type="SAM" id="MobiDB-lite"/>
    </source>
</evidence>
<dbReference type="RefSeq" id="XP_053016747.1">
    <property type="nucleotide sequence ID" value="XM_053165569.1"/>
</dbReference>
<protein>
    <submittedName>
        <fullName evidence="2">Uncharacterized protein</fullName>
    </submittedName>
</protein>
<organism evidence="2 3">
    <name type="scientific">Puccinia triticina</name>
    <dbReference type="NCBI Taxonomy" id="208348"/>
    <lineage>
        <taxon>Eukaryota</taxon>
        <taxon>Fungi</taxon>
        <taxon>Dikarya</taxon>
        <taxon>Basidiomycota</taxon>
        <taxon>Pucciniomycotina</taxon>
        <taxon>Pucciniomycetes</taxon>
        <taxon>Pucciniales</taxon>
        <taxon>Pucciniaceae</taxon>
        <taxon>Puccinia</taxon>
    </lineage>
</organism>
<gene>
    <name evidence="2" type="ORF">PtA15_1A531</name>
</gene>